<reference evidence="1 2" key="1">
    <citation type="journal article" date="2017" name="Mol. Biol. Evol.">
        <title>The 4-celled Tetrabaena socialis nuclear genome reveals the essential components for genetic control of cell number at the origin of multicellularity in the volvocine lineage.</title>
        <authorList>
            <person name="Featherston J."/>
            <person name="Arakaki Y."/>
            <person name="Hanschen E.R."/>
            <person name="Ferris P.J."/>
            <person name="Michod R.E."/>
            <person name="Olson B.J.S.C."/>
            <person name="Nozaki H."/>
            <person name="Durand P.M."/>
        </authorList>
    </citation>
    <scope>NUCLEOTIDE SEQUENCE [LARGE SCALE GENOMIC DNA]</scope>
    <source>
        <strain evidence="1 2">NIES-571</strain>
    </source>
</reference>
<evidence type="ECO:0000313" key="2">
    <source>
        <dbReference type="Proteomes" id="UP000236333"/>
    </source>
</evidence>
<dbReference type="PANTHER" id="PTHR12354">
    <property type="entry name" value="INTERFERON-RELATED DEVELOPMENTAL REGULATOR"/>
    <property type="match status" value="1"/>
</dbReference>
<dbReference type="EMBL" id="PGGS01000021">
    <property type="protein sequence ID" value="PNH11803.1"/>
    <property type="molecule type" value="Genomic_DNA"/>
</dbReference>
<protein>
    <submittedName>
        <fullName evidence="1">Uncharacterized protein</fullName>
    </submittedName>
</protein>
<evidence type="ECO:0000313" key="1">
    <source>
        <dbReference type="EMBL" id="PNH11803.1"/>
    </source>
</evidence>
<dbReference type="PANTHER" id="PTHR12354:SF1">
    <property type="entry name" value="INTERFERON-RELATED DEVELOPMENTAL REGULATOR 1"/>
    <property type="match status" value="1"/>
</dbReference>
<keyword evidence="2" id="KW-1185">Reference proteome</keyword>
<gene>
    <name evidence="1" type="ORF">TSOC_001290</name>
</gene>
<dbReference type="Proteomes" id="UP000236333">
    <property type="component" value="Unassembled WGS sequence"/>
</dbReference>
<comment type="caution">
    <text evidence="1">The sequence shown here is derived from an EMBL/GenBank/DDBJ whole genome shotgun (WGS) entry which is preliminary data.</text>
</comment>
<proteinExistence type="predicted"/>
<sequence>MSDTSAISASKLSAGHLGDALRRSRRERASQRSTFRALLASLGGAEPPATRIRLQHGDCLTVQGVAATHRLAFLRRFLAGGFQAHLQHNPLMHDVLGFRPAAERPERMSAAEKRLVRGGQSVGARARAASRGWSRDAKAEFLGLG</sequence>
<name>A0A2J8AH02_9CHLO</name>
<organism evidence="1 2">
    <name type="scientific">Tetrabaena socialis</name>
    <dbReference type="NCBI Taxonomy" id="47790"/>
    <lineage>
        <taxon>Eukaryota</taxon>
        <taxon>Viridiplantae</taxon>
        <taxon>Chlorophyta</taxon>
        <taxon>core chlorophytes</taxon>
        <taxon>Chlorophyceae</taxon>
        <taxon>CS clade</taxon>
        <taxon>Chlamydomonadales</taxon>
        <taxon>Tetrabaenaceae</taxon>
        <taxon>Tetrabaena</taxon>
    </lineage>
</organism>
<dbReference type="OrthoDB" id="686784at2759"/>
<dbReference type="AlphaFoldDB" id="A0A2J8AH02"/>
<dbReference type="InterPro" id="IPR039777">
    <property type="entry name" value="IFRD"/>
</dbReference>
<accession>A0A2J8AH02</accession>